<protein>
    <submittedName>
        <fullName evidence="2">Uncharacterized protein</fullName>
    </submittedName>
</protein>
<evidence type="ECO:0000256" key="1">
    <source>
        <dbReference type="SAM" id="Phobius"/>
    </source>
</evidence>
<name>A0AA39DS90_VITRO</name>
<keyword evidence="3" id="KW-1185">Reference proteome</keyword>
<organism evidence="2 3">
    <name type="scientific">Vitis rotundifolia</name>
    <name type="common">Muscadine grape</name>
    <dbReference type="NCBI Taxonomy" id="103349"/>
    <lineage>
        <taxon>Eukaryota</taxon>
        <taxon>Viridiplantae</taxon>
        <taxon>Streptophyta</taxon>
        <taxon>Embryophyta</taxon>
        <taxon>Tracheophyta</taxon>
        <taxon>Spermatophyta</taxon>
        <taxon>Magnoliopsida</taxon>
        <taxon>eudicotyledons</taxon>
        <taxon>Gunneridae</taxon>
        <taxon>Pentapetalae</taxon>
        <taxon>rosids</taxon>
        <taxon>Vitales</taxon>
        <taxon>Vitaceae</taxon>
        <taxon>Viteae</taxon>
        <taxon>Vitis</taxon>
    </lineage>
</organism>
<reference evidence="2 3" key="1">
    <citation type="journal article" date="2023" name="BMC Biotechnol.">
        <title>Vitis rotundifolia cv Carlos genome sequencing.</title>
        <authorList>
            <person name="Huff M."/>
            <person name="Hulse-Kemp A."/>
            <person name="Scheffler B."/>
            <person name="Youngblood R."/>
            <person name="Simpson S."/>
            <person name="Babiker E."/>
            <person name="Staton M."/>
        </authorList>
    </citation>
    <scope>NUCLEOTIDE SEQUENCE [LARGE SCALE GENOMIC DNA]</scope>
    <source>
        <tissue evidence="2">Leaf</tissue>
    </source>
</reference>
<keyword evidence="1" id="KW-1133">Transmembrane helix</keyword>
<dbReference type="AlphaFoldDB" id="A0AA39DS90"/>
<proteinExistence type="predicted"/>
<keyword evidence="1" id="KW-0812">Transmembrane</keyword>
<dbReference type="PANTHER" id="PTHR31170:SF25">
    <property type="entry name" value="BNAA09G04570D PROTEIN"/>
    <property type="match status" value="1"/>
</dbReference>
<feature type="transmembrane region" description="Helical" evidence="1">
    <location>
        <begin position="414"/>
        <end position="437"/>
    </location>
</feature>
<keyword evidence="1" id="KW-0472">Membrane</keyword>
<dbReference type="PANTHER" id="PTHR31170">
    <property type="entry name" value="BNAC04G53230D PROTEIN"/>
    <property type="match status" value="1"/>
</dbReference>
<dbReference type="EMBL" id="JARBHA010000008">
    <property type="protein sequence ID" value="KAJ9695441.1"/>
    <property type="molecule type" value="Genomic_DNA"/>
</dbReference>
<dbReference type="InterPro" id="IPR004158">
    <property type="entry name" value="DUF247_pln"/>
</dbReference>
<dbReference type="Pfam" id="PF03140">
    <property type="entry name" value="DUF247"/>
    <property type="match status" value="1"/>
</dbReference>
<comment type="caution">
    <text evidence="2">The sequence shown here is derived from an EMBL/GenBank/DDBJ whole genome shotgun (WGS) entry which is preliminary data.</text>
</comment>
<accession>A0AA39DS90</accession>
<dbReference type="Proteomes" id="UP001168098">
    <property type="component" value="Unassembled WGS sequence"/>
</dbReference>
<evidence type="ECO:0000313" key="2">
    <source>
        <dbReference type="EMBL" id="KAJ9695441.1"/>
    </source>
</evidence>
<evidence type="ECO:0000313" key="3">
    <source>
        <dbReference type="Proteomes" id="UP001168098"/>
    </source>
</evidence>
<sequence length="443" mass="51075">MIHVASTTLDKQLIEDLLAKVEESDQSQNGWLTIPKVPVTLRNIQDFPKWIEPSVISIGPYYHGHDNLQEGEKLKPLWAKRFIDDSNQRVRCLYQKIERKIRELRNCYDNQAISEYNDKQLATMFVLDGCFLLHFIRSFCSNKEGGLNGSNFTNHHIAYIQQDLFLLENQLPFQVLKLLFQDAQFQDSNSIEELIKDFVTSKIIMSRGKSGIKLKDEENVPFHLLDLLRGVLLGKLKNISKQLVVVSEPQQQMQEVDEKGNPQETNKKHIQLSPTLMATGIQFRRSKTGELRDVSFTSYGMIGYLNLPLLAIDRSSVPRLWNLIAYEMCPNMTSDSGVTSYVSFLDSLHDNSEDVKELEFTRVLQNFFGGNEEVAQFFNSISVNWAVRDFSAYYYVPSDTRAHVRRHNSNRTPWTIIALVAAILVLFLTDVQTYFTVFPRSTW</sequence>
<gene>
    <name evidence="2" type="ORF">PVL29_010756</name>
</gene>